<dbReference type="EMBL" id="JARBDR010000440">
    <property type="protein sequence ID" value="KAJ8312860.1"/>
    <property type="molecule type" value="Genomic_DNA"/>
</dbReference>
<name>A0ABQ9F648_TEGGR</name>
<sequence>MDNSKILSKVKVIHLPLFEKKKNLNQRNKEETKKCVYYCIITWLSDCLMLYTYQKRRGGSILYKTNIDSHIDGFLIELNLIYWYSNIKKCKRKGRNCKTKIFYKIIPSLFNIIIPSFEAEINPSFETGSSVSFKKKK</sequence>
<reference evidence="1 2" key="1">
    <citation type="submission" date="2022-12" db="EMBL/GenBank/DDBJ databases">
        <title>Chromosome-level genome of Tegillarca granosa.</title>
        <authorList>
            <person name="Kim J."/>
        </authorList>
    </citation>
    <scope>NUCLEOTIDE SEQUENCE [LARGE SCALE GENOMIC DNA]</scope>
    <source>
        <strain evidence="1">Teg-2019</strain>
        <tissue evidence="1">Adductor muscle</tissue>
    </source>
</reference>
<accession>A0ABQ9F648</accession>
<comment type="caution">
    <text evidence="1">The sequence shown here is derived from an EMBL/GenBank/DDBJ whole genome shotgun (WGS) entry which is preliminary data.</text>
</comment>
<proteinExistence type="predicted"/>
<protein>
    <submittedName>
        <fullName evidence="1">Uncharacterized protein</fullName>
    </submittedName>
</protein>
<gene>
    <name evidence="1" type="ORF">KUTeg_010233</name>
</gene>
<evidence type="ECO:0000313" key="1">
    <source>
        <dbReference type="EMBL" id="KAJ8312860.1"/>
    </source>
</evidence>
<dbReference type="Proteomes" id="UP001217089">
    <property type="component" value="Unassembled WGS sequence"/>
</dbReference>
<evidence type="ECO:0000313" key="2">
    <source>
        <dbReference type="Proteomes" id="UP001217089"/>
    </source>
</evidence>
<keyword evidence="2" id="KW-1185">Reference proteome</keyword>
<organism evidence="1 2">
    <name type="scientific">Tegillarca granosa</name>
    <name type="common">Malaysian cockle</name>
    <name type="synonym">Anadara granosa</name>
    <dbReference type="NCBI Taxonomy" id="220873"/>
    <lineage>
        <taxon>Eukaryota</taxon>
        <taxon>Metazoa</taxon>
        <taxon>Spiralia</taxon>
        <taxon>Lophotrochozoa</taxon>
        <taxon>Mollusca</taxon>
        <taxon>Bivalvia</taxon>
        <taxon>Autobranchia</taxon>
        <taxon>Pteriomorphia</taxon>
        <taxon>Arcoida</taxon>
        <taxon>Arcoidea</taxon>
        <taxon>Arcidae</taxon>
        <taxon>Tegillarca</taxon>
    </lineage>
</organism>